<dbReference type="InterPro" id="IPR013551">
    <property type="entry name" value="YicC-like_C"/>
</dbReference>
<feature type="domain" description="Endoribonuclease YicC-like C-terminal" evidence="7">
    <location>
        <begin position="177"/>
        <end position="288"/>
    </location>
</feature>
<dbReference type="PANTHER" id="PTHR30636">
    <property type="entry name" value="UPF0701 PROTEIN YICC"/>
    <property type="match status" value="1"/>
</dbReference>
<keyword evidence="4" id="KW-0378">Hydrolase</keyword>
<comment type="similarity">
    <text evidence="5">Belongs to the YicC/YloC family.</text>
</comment>
<dbReference type="InterPro" id="IPR005229">
    <property type="entry name" value="YicC/YloC-like"/>
</dbReference>
<dbReference type="Pfam" id="PF08340">
    <property type="entry name" value="YicC-like_C"/>
    <property type="match status" value="1"/>
</dbReference>
<evidence type="ECO:0000256" key="5">
    <source>
        <dbReference type="ARBA" id="ARBA00035648"/>
    </source>
</evidence>
<keyword evidence="2" id="KW-0540">Nuclease</keyword>
<dbReference type="Pfam" id="PF03755">
    <property type="entry name" value="YicC-like_N"/>
    <property type="match status" value="1"/>
</dbReference>
<reference evidence="8" key="1">
    <citation type="journal article" date="2021" name="PeerJ">
        <title>Extensive microbial diversity within the chicken gut microbiome revealed by metagenomics and culture.</title>
        <authorList>
            <person name="Gilroy R."/>
            <person name="Ravi A."/>
            <person name="Getino M."/>
            <person name="Pursley I."/>
            <person name="Horton D.L."/>
            <person name="Alikhan N.F."/>
            <person name="Baker D."/>
            <person name="Gharbi K."/>
            <person name="Hall N."/>
            <person name="Watson M."/>
            <person name="Adriaenssens E.M."/>
            <person name="Foster-Nyarko E."/>
            <person name="Jarju S."/>
            <person name="Secka A."/>
            <person name="Antonio M."/>
            <person name="Oren A."/>
            <person name="Chaudhuri R.R."/>
            <person name="La Ragione R."/>
            <person name="Hildebrand F."/>
            <person name="Pallen M.J."/>
        </authorList>
    </citation>
    <scope>NUCLEOTIDE SEQUENCE</scope>
    <source>
        <strain evidence="8">1719</strain>
    </source>
</reference>
<reference evidence="8" key="2">
    <citation type="submission" date="2021-04" db="EMBL/GenBank/DDBJ databases">
        <authorList>
            <person name="Gilroy R."/>
        </authorList>
    </citation>
    <scope>NUCLEOTIDE SEQUENCE</scope>
    <source>
        <strain evidence="8">1719</strain>
    </source>
</reference>
<evidence type="ECO:0000259" key="6">
    <source>
        <dbReference type="Pfam" id="PF03755"/>
    </source>
</evidence>
<sequence length="289" mass="33548">MTGYGLAHIETPSVKYIAEIKSLNSKFLEINLRLPKRLSSLESEIRSYLTKNTVRGKVSLVLSEQFLDPQQQGSTINSSLFKKYYYELLELSKELETPVNNLFEAVLSLPDVMSQDEQLEEIQKDEKELIFRVIEEAVLQFTAFRRQEGDALKLDLNKRISIIQENLNMVATLEVERIPLIRERIENLLEEWVGRENTDQNRLEQEMIYYVDKLDITEEKVRLKNHCEYFLKVLQGESGNGKKLGFISQEIGREINTIGSKANHVGIQQVVVQMKEELEKIKEQLLNVL</sequence>
<organism evidence="8 9">
    <name type="scientific">Candidatus Sphingobacterium stercoripullorum</name>
    <dbReference type="NCBI Taxonomy" id="2838759"/>
    <lineage>
        <taxon>Bacteria</taxon>
        <taxon>Pseudomonadati</taxon>
        <taxon>Bacteroidota</taxon>
        <taxon>Sphingobacteriia</taxon>
        <taxon>Sphingobacteriales</taxon>
        <taxon>Sphingobacteriaceae</taxon>
        <taxon>Sphingobacterium</taxon>
    </lineage>
</organism>
<dbReference type="GO" id="GO:0016787">
    <property type="term" value="F:hydrolase activity"/>
    <property type="evidence" value="ECO:0007669"/>
    <property type="project" value="UniProtKB-KW"/>
</dbReference>
<feature type="domain" description="Endoribonuclease YicC-like N-terminal" evidence="6">
    <location>
        <begin position="1"/>
        <end position="153"/>
    </location>
</feature>
<dbReference type="GO" id="GO:0004521">
    <property type="term" value="F:RNA endonuclease activity"/>
    <property type="evidence" value="ECO:0007669"/>
    <property type="project" value="InterPro"/>
</dbReference>
<evidence type="ECO:0000256" key="1">
    <source>
        <dbReference type="ARBA" id="ARBA00001968"/>
    </source>
</evidence>
<accession>A0A9D1W909</accession>
<evidence type="ECO:0000256" key="4">
    <source>
        <dbReference type="ARBA" id="ARBA00022801"/>
    </source>
</evidence>
<name>A0A9D1W909_9SPHI</name>
<dbReference type="Proteomes" id="UP000824156">
    <property type="component" value="Unassembled WGS sequence"/>
</dbReference>
<dbReference type="NCBIfam" id="TIGR00255">
    <property type="entry name" value="YicC/YloC family endoribonuclease"/>
    <property type="match status" value="1"/>
</dbReference>
<evidence type="ECO:0000256" key="2">
    <source>
        <dbReference type="ARBA" id="ARBA00022722"/>
    </source>
</evidence>
<comment type="caution">
    <text evidence="8">The sequence shown here is derived from an EMBL/GenBank/DDBJ whole genome shotgun (WGS) entry which is preliminary data.</text>
</comment>
<protein>
    <submittedName>
        <fullName evidence="8">YicC family protein</fullName>
    </submittedName>
</protein>
<evidence type="ECO:0000313" key="8">
    <source>
        <dbReference type="EMBL" id="HIX54869.1"/>
    </source>
</evidence>
<evidence type="ECO:0000256" key="3">
    <source>
        <dbReference type="ARBA" id="ARBA00022759"/>
    </source>
</evidence>
<keyword evidence="3" id="KW-0255">Endonuclease</keyword>
<comment type="cofactor">
    <cofactor evidence="1">
        <name>a divalent metal cation</name>
        <dbReference type="ChEBI" id="CHEBI:60240"/>
    </cofactor>
</comment>
<dbReference type="InterPro" id="IPR013527">
    <property type="entry name" value="YicC-like_N"/>
</dbReference>
<dbReference type="AlphaFoldDB" id="A0A9D1W909"/>
<evidence type="ECO:0000313" key="9">
    <source>
        <dbReference type="Proteomes" id="UP000824156"/>
    </source>
</evidence>
<evidence type="ECO:0000259" key="7">
    <source>
        <dbReference type="Pfam" id="PF08340"/>
    </source>
</evidence>
<gene>
    <name evidence="8" type="ORF">H9853_07575</name>
</gene>
<dbReference type="PANTHER" id="PTHR30636:SF3">
    <property type="entry name" value="UPF0701 PROTEIN YICC"/>
    <property type="match status" value="1"/>
</dbReference>
<dbReference type="EMBL" id="DXEZ01000212">
    <property type="protein sequence ID" value="HIX54869.1"/>
    <property type="molecule type" value="Genomic_DNA"/>
</dbReference>
<proteinExistence type="inferred from homology"/>